<protein>
    <submittedName>
        <fullName evidence="3">SMP-30/gluconolactonase/LRE family protein</fullName>
    </submittedName>
</protein>
<dbReference type="Pfam" id="PF08450">
    <property type="entry name" value="SGL"/>
    <property type="match status" value="1"/>
</dbReference>
<dbReference type="Gene3D" id="2.120.10.30">
    <property type="entry name" value="TolB, C-terminal domain"/>
    <property type="match status" value="1"/>
</dbReference>
<sequence length="319" mass="35527">MHQLPLTGIFAPLILRYIPLVSAMRMPNNLNINIGENQCFLSNKSTTMLNPLQLDKFKKDVLIDTPFYTEGPVVDSLGNVFITNLLGGQILKIDDQSMEEWAVCKSPNGQFIAPNGNHFVCNSLAGSLECFAQNGELVKTWCIGEVDHHFVQCPNDLWIEPDGTIFFTDSVRHEGAVVGIDKAGQARIIVRDLDYPNGIVYDAKKKCLYVAESFKNRILMMDLHFDPPQVQVLVDLPKHPSGKEADNLPDGLAFDESGNLWIAHHGMGLVHCFDFQQNQLFSMESLIPLTSNIHVDHHRIIITGGLSEPGPGSVRIINR</sequence>
<dbReference type="Proteomes" id="UP000636110">
    <property type="component" value="Unassembled WGS sequence"/>
</dbReference>
<dbReference type="PANTHER" id="PTHR47572">
    <property type="entry name" value="LIPOPROTEIN-RELATED"/>
    <property type="match status" value="1"/>
</dbReference>
<dbReference type="InterPro" id="IPR051262">
    <property type="entry name" value="SMP-30/CGR1_Lactonase"/>
</dbReference>
<dbReference type="PANTHER" id="PTHR47572:SF4">
    <property type="entry name" value="LACTONASE DRP35"/>
    <property type="match status" value="1"/>
</dbReference>
<dbReference type="InterPro" id="IPR013658">
    <property type="entry name" value="SGL"/>
</dbReference>
<evidence type="ECO:0000313" key="4">
    <source>
        <dbReference type="Proteomes" id="UP000636110"/>
    </source>
</evidence>
<keyword evidence="1" id="KW-0378">Hydrolase</keyword>
<dbReference type="InterPro" id="IPR011042">
    <property type="entry name" value="6-blade_b-propeller_TolB-like"/>
</dbReference>
<evidence type="ECO:0000259" key="2">
    <source>
        <dbReference type="Pfam" id="PF08450"/>
    </source>
</evidence>
<reference evidence="3 4" key="1">
    <citation type="submission" date="2019-11" db="EMBL/GenBank/DDBJ databases">
        <title>Description of Pedobacter sp. LMG 31462T.</title>
        <authorList>
            <person name="Carlier A."/>
            <person name="Qi S."/>
            <person name="Vandamme P."/>
        </authorList>
    </citation>
    <scope>NUCLEOTIDE SEQUENCE [LARGE SCALE GENOMIC DNA]</scope>
    <source>
        <strain evidence="3 4">LMG 31462</strain>
    </source>
</reference>
<dbReference type="EMBL" id="WNXC01000001">
    <property type="protein sequence ID" value="MBB2147426.1"/>
    <property type="molecule type" value="Genomic_DNA"/>
</dbReference>
<name>A0ABR6EQA5_9SPHI</name>
<dbReference type="SUPFAM" id="SSF63829">
    <property type="entry name" value="Calcium-dependent phosphotriesterase"/>
    <property type="match status" value="1"/>
</dbReference>
<gene>
    <name evidence="3" type="ORF">GM920_00750</name>
</gene>
<evidence type="ECO:0000313" key="3">
    <source>
        <dbReference type="EMBL" id="MBB2147426.1"/>
    </source>
</evidence>
<feature type="domain" description="SMP-30/Gluconolactonase/LRE-like region" evidence="2">
    <location>
        <begin position="69"/>
        <end position="281"/>
    </location>
</feature>
<evidence type="ECO:0000256" key="1">
    <source>
        <dbReference type="ARBA" id="ARBA00022801"/>
    </source>
</evidence>
<keyword evidence="4" id="KW-1185">Reference proteome</keyword>
<comment type="caution">
    <text evidence="3">The sequence shown here is derived from an EMBL/GenBank/DDBJ whole genome shotgun (WGS) entry which is preliminary data.</text>
</comment>
<proteinExistence type="predicted"/>
<organism evidence="3 4">
    <name type="scientific">Pedobacter gandavensis</name>
    <dbReference type="NCBI Taxonomy" id="2679963"/>
    <lineage>
        <taxon>Bacteria</taxon>
        <taxon>Pseudomonadati</taxon>
        <taxon>Bacteroidota</taxon>
        <taxon>Sphingobacteriia</taxon>
        <taxon>Sphingobacteriales</taxon>
        <taxon>Sphingobacteriaceae</taxon>
        <taxon>Pedobacter</taxon>
    </lineage>
</organism>
<accession>A0ABR6EQA5</accession>